<dbReference type="SUPFAM" id="SSF47741">
    <property type="entry name" value="CO dehydrogenase ISP C-domain like"/>
    <property type="match status" value="1"/>
</dbReference>
<sequence>MAHAQTLPGPDVDPPVLVELALYVNGEARQLTIDTRMSLLDVLRDRLGLTGAKAGCDRGQCGCCTVLVDGRRVYSCLRLAVTCDAVGVVTVEGLSTAELHPLQRAFMAHDALQCGFCTPGQLCSAAGMLDEAAHGWPSAVTDGPTGAPELTDAEIRERMSGNLCRCGAYQNIVAAIRDTLR</sequence>
<dbReference type="Proteomes" id="UP000244900">
    <property type="component" value="Chromosome"/>
</dbReference>
<dbReference type="InterPro" id="IPR036010">
    <property type="entry name" value="2Fe-2S_ferredoxin-like_sf"/>
</dbReference>
<name>A0A2S1SYM5_9ACTN</name>
<dbReference type="GO" id="GO:0051537">
    <property type="term" value="F:2 iron, 2 sulfur cluster binding"/>
    <property type="evidence" value="ECO:0007669"/>
    <property type="project" value="UniProtKB-KW"/>
</dbReference>
<dbReference type="GO" id="GO:0016903">
    <property type="term" value="F:oxidoreductase activity, acting on the aldehyde or oxo group of donors"/>
    <property type="evidence" value="ECO:0007669"/>
    <property type="project" value="TreeGrafter"/>
</dbReference>
<dbReference type="InterPro" id="IPR002888">
    <property type="entry name" value="2Fe-2S-bd"/>
</dbReference>
<dbReference type="RefSeq" id="WP_017946658.1">
    <property type="nucleotide sequence ID" value="NZ_CP029188.1"/>
</dbReference>
<evidence type="ECO:0000256" key="3">
    <source>
        <dbReference type="ARBA" id="ARBA00023002"/>
    </source>
</evidence>
<dbReference type="InterPro" id="IPR036884">
    <property type="entry name" value="2Fe-2S-bd_dom_sf"/>
</dbReference>
<evidence type="ECO:0000256" key="5">
    <source>
        <dbReference type="ARBA" id="ARBA00023014"/>
    </source>
</evidence>
<evidence type="ECO:0000256" key="2">
    <source>
        <dbReference type="ARBA" id="ARBA00022723"/>
    </source>
</evidence>
<evidence type="ECO:0000256" key="1">
    <source>
        <dbReference type="ARBA" id="ARBA00022714"/>
    </source>
</evidence>
<evidence type="ECO:0000256" key="4">
    <source>
        <dbReference type="ARBA" id="ARBA00023004"/>
    </source>
</evidence>
<keyword evidence="2" id="KW-0479">Metal-binding</keyword>
<keyword evidence="5" id="KW-0411">Iron-sulfur</keyword>
<dbReference type="KEGG" id="stir:DDW44_24050"/>
<dbReference type="EMBL" id="CP029188">
    <property type="protein sequence ID" value="AWI31502.1"/>
    <property type="molecule type" value="Genomic_DNA"/>
</dbReference>
<keyword evidence="1" id="KW-0001">2Fe-2S</keyword>
<feature type="domain" description="2Fe-2S ferredoxin-type" evidence="7">
    <location>
        <begin position="18"/>
        <end position="94"/>
    </location>
</feature>
<accession>A0A2S1SYM5</accession>
<dbReference type="InterPro" id="IPR012675">
    <property type="entry name" value="Beta-grasp_dom_sf"/>
</dbReference>
<comment type="pathway">
    <text evidence="6">Alkaloid degradation; nicotine degradation.</text>
</comment>
<dbReference type="Pfam" id="PF01799">
    <property type="entry name" value="Fer2_2"/>
    <property type="match status" value="1"/>
</dbReference>
<organism evidence="8 9">
    <name type="scientific">Streptomyces tirandamycinicus</name>
    <dbReference type="NCBI Taxonomy" id="2174846"/>
    <lineage>
        <taxon>Bacteria</taxon>
        <taxon>Bacillati</taxon>
        <taxon>Actinomycetota</taxon>
        <taxon>Actinomycetes</taxon>
        <taxon>Kitasatosporales</taxon>
        <taxon>Streptomycetaceae</taxon>
        <taxon>Streptomyces</taxon>
    </lineage>
</organism>
<evidence type="ECO:0000256" key="6">
    <source>
        <dbReference type="ARBA" id="ARBA00060707"/>
    </source>
</evidence>
<protein>
    <submittedName>
        <fullName evidence="8">(2Fe-2S)-binding protein</fullName>
    </submittedName>
</protein>
<reference evidence="8 9" key="1">
    <citation type="submission" date="2018-05" db="EMBL/GenBank/DDBJ databases">
        <title>Complete genome sequence of sponge-derived Streptomyces sp. HNM0039.</title>
        <authorList>
            <person name="Huang X."/>
            <person name="Zhou S."/>
        </authorList>
    </citation>
    <scope>NUCLEOTIDE SEQUENCE [LARGE SCALE GENOMIC DNA]</scope>
    <source>
        <strain evidence="8 9">HNM0039</strain>
    </source>
</reference>
<evidence type="ECO:0000313" key="8">
    <source>
        <dbReference type="EMBL" id="AWI31502.1"/>
    </source>
</evidence>
<dbReference type="Gene3D" id="3.10.20.30">
    <property type="match status" value="1"/>
</dbReference>
<keyword evidence="4" id="KW-0408">Iron</keyword>
<gene>
    <name evidence="8" type="ORF">DDW44_24050</name>
</gene>
<dbReference type="AlphaFoldDB" id="A0A2S1SYM5"/>
<dbReference type="PANTHER" id="PTHR45331:SF1">
    <property type="entry name" value="ALDEHYDE OXIDOREDUCTASE IRON-SULFUR-BINDING SUBUNIT PAOA"/>
    <property type="match status" value="1"/>
</dbReference>
<dbReference type="InterPro" id="IPR001041">
    <property type="entry name" value="2Fe-2S_ferredoxin-type"/>
</dbReference>
<dbReference type="CDD" id="cd00207">
    <property type="entry name" value="fer2"/>
    <property type="match status" value="1"/>
</dbReference>
<evidence type="ECO:0000313" key="9">
    <source>
        <dbReference type="Proteomes" id="UP000244900"/>
    </source>
</evidence>
<dbReference type="OrthoDB" id="159930at2"/>
<dbReference type="Pfam" id="PF00111">
    <property type="entry name" value="Fer2"/>
    <property type="match status" value="1"/>
</dbReference>
<dbReference type="FunFam" id="3.10.20.30:FF:000020">
    <property type="entry name" value="Xanthine dehydrogenase iron-sulfur subunit"/>
    <property type="match status" value="1"/>
</dbReference>
<dbReference type="PANTHER" id="PTHR45331">
    <property type="entry name" value="OXIDOREDUCTASE, IRON-SULPHUR BINDING SUBUNIT-RELATED-RELATED"/>
    <property type="match status" value="1"/>
</dbReference>
<proteinExistence type="predicted"/>
<dbReference type="SUPFAM" id="SSF54292">
    <property type="entry name" value="2Fe-2S ferredoxin-like"/>
    <property type="match status" value="1"/>
</dbReference>
<dbReference type="Gene3D" id="1.10.150.120">
    <property type="entry name" value="[2Fe-2S]-binding domain"/>
    <property type="match status" value="1"/>
</dbReference>
<keyword evidence="9" id="KW-1185">Reference proteome</keyword>
<dbReference type="InterPro" id="IPR052914">
    <property type="entry name" value="Aldehyde_Oxdr_Iron-Sulfur"/>
</dbReference>
<dbReference type="PROSITE" id="PS51085">
    <property type="entry name" value="2FE2S_FER_2"/>
    <property type="match status" value="1"/>
</dbReference>
<keyword evidence="3" id="KW-0560">Oxidoreductase</keyword>
<evidence type="ECO:0000259" key="7">
    <source>
        <dbReference type="PROSITE" id="PS51085"/>
    </source>
</evidence>
<dbReference type="GO" id="GO:0046872">
    <property type="term" value="F:metal ion binding"/>
    <property type="evidence" value="ECO:0007669"/>
    <property type="project" value="UniProtKB-KW"/>
</dbReference>
<dbReference type="GO" id="GO:0042597">
    <property type="term" value="C:periplasmic space"/>
    <property type="evidence" value="ECO:0007669"/>
    <property type="project" value="TreeGrafter"/>
</dbReference>